<protein>
    <submittedName>
        <fullName evidence="2">Uncharacterized protein</fullName>
    </submittedName>
</protein>
<sequence>MPLRVRLRTASTHKSNLNYP</sequence>
<organism evidence="2">
    <name type="scientific">Sinorhizobium medicae</name>
    <dbReference type="NCBI Taxonomy" id="110321"/>
    <lineage>
        <taxon>Bacteria</taxon>
        <taxon>Pseudomonadati</taxon>
        <taxon>Pseudomonadota</taxon>
        <taxon>Alphaproteobacteria</taxon>
        <taxon>Hyphomicrobiales</taxon>
        <taxon>Rhizobiaceae</taxon>
        <taxon>Sinorhizobium/Ensifer group</taxon>
        <taxon>Sinorhizobium</taxon>
    </lineage>
</organism>
<feature type="compositionally biased region" description="Polar residues" evidence="1">
    <location>
        <begin position="9"/>
        <end position="20"/>
    </location>
</feature>
<evidence type="ECO:0000313" key="2">
    <source>
        <dbReference type="EMBL" id="VTZ59876.1"/>
    </source>
</evidence>
<dbReference type="Proteomes" id="UP000507954">
    <property type="component" value="Unassembled WGS sequence"/>
</dbReference>
<name>A0A508WV17_9HYPH</name>
<gene>
    <name evidence="2" type="ORF">EMEDMD4_1280063</name>
</gene>
<accession>A0A508WV17</accession>
<dbReference type="EMBL" id="CABFNB010000033">
    <property type="protein sequence ID" value="VTZ59876.1"/>
    <property type="molecule type" value="Genomic_DNA"/>
</dbReference>
<feature type="region of interest" description="Disordered" evidence="1">
    <location>
        <begin position="1"/>
        <end position="20"/>
    </location>
</feature>
<evidence type="ECO:0000256" key="1">
    <source>
        <dbReference type="SAM" id="MobiDB-lite"/>
    </source>
</evidence>
<dbReference type="AlphaFoldDB" id="A0A508WV17"/>
<reference evidence="2" key="1">
    <citation type="submission" date="2019-06" db="EMBL/GenBank/DDBJ databases">
        <authorList>
            <person name="Le Quere A."/>
            <person name="Colella S."/>
        </authorList>
    </citation>
    <scope>NUCLEOTIDE SEQUENCE</scope>
    <source>
        <strain evidence="2">EmedicaeMD41</strain>
    </source>
</reference>
<proteinExistence type="predicted"/>